<feature type="compositionally biased region" description="Polar residues" evidence="1">
    <location>
        <begin position="17"/>
        <end position="27"/>
    </location>
</feature>
<evidence type="ECO:0000313" key="2">
    <source>
        <dbReference type="EMBL" id="VDD82931.1"/>
    </source>
</evidence>
<dbReference type="Proteomes" id="UP000267029">
    <property type="component" value="Unassembled WGS sequence"/>
</dbReference>
<reference evidence="2 3" key="1">
    <citation type="submission" date="2018-10" db="EMBL/GenBank/DDBJ databases">
        <authorList>
            <consortium name="Pathogen Informatics"/>
        </authorList>
    </citation>
    <scope>NUCLEOTIDE SEQUENCE [LARGE SCALE GENOMIC DNA]</scope>
</reference>
<dbReference type="AlphaFoldDB" id="A0A0R3UMG1"/>
<gene>
    <name evidence="2" type="ORF">MCOS_LOCUS8934</name>
</gene>
<reference evidence="4" key="2">
    <citation type="submission" date="2019-11" db="UniProtKB">
        <authorList>
            <consortium name="WormBaseParasite"/>
        </authorList>
    </citation>
    <scope>IDENTIFICATION</scope>
</reference>
<evidence type="ECO:0000313" key="3">
    <source>
        <dbReference type="Proteomes" id="UP000267029"/>
    </source>
</evidence>
<accession>A0A0R3UMG1</accession>
<feature type="region of interest" description="Disordered" evidence="1">
    <location>
        <begin position="1"/>
        <end position="61"/>
    </location>
</feature>
<sequence length="73" mass="7674">MGDGKATTSPRPPSKGSADTSTANVSTDRVPRRRFNPRDDGSSRGACGCHKTGPAQAHKSCLRAHAQVPFQTP</sequence>
<name>A0A0R3UMG1_MESCO</name>
<keyword evidence="3" id="KW-1185">Reference proteome</keyword>
<dbReference type="WBParaSite" id="MCU_007176-RA">
    <property type="protein sequence ID" value="MCU_007176-RA"/>
    <property type="gene ID" value="MCU_007176"/>
</dbReference>
<proteinExistence type="predicted"/>
<protein>
    <submittedName>
        <fullName evidence="2 4">Uncharacterized protein</fullName>
    </submittedName>
</protein>
<organism evidence="4">
    <name type="scientific">Mesocestoides corti</name>
    <name type="common">Flatworm</name>
    <dbReference type="NCBI Taxonomy" id="53468"/>
    <lineage>
        <taxon>Eukaryota</taxon>
        <taxon>Metazoa</taxon>
        <taxon>Spiralia</taxon>
        <taxon>Lophotrochozoa</taxon>
        <taxon>Platyhelminthes</taxon>
        <taxon>Cestoda</taxon>
        <taxon>Eucestoda</taxon>
        <taxon>Cyclophyllidea</taxon>
        <taxon>Mesocestoididae</taxon>
        <taxon>Mesocestoides</taxon>
    </lineage>
</organism>
<dbReference type="EMBL" id="UXSR01005601">
    <property type="protein sequence ID" value="VDD82931.1"/>
    <property type="molecule type" value="Genomic_DNA"/>
</dbReference>
<evidence type="ECO:0000256" key="1">
    <source>
        <dbReference type="SAM" id="MobiDB-lite"/>
    </source>
</evidence>
<evidence type="ECO:0000313" key="4">
    <source>
        <dbReference type="WBParaSite" id="MCU_007176-RA"/>
    </source>
</evidence>